<dbReference type="InterPro" id="IPR020845">
    <property type="entry name" value="AMP-binding_CS"/>
</dbReference>
<dbReference type="InterPro" id="IPR050237">
    <property type="entry name" value="ATP-dep_AMP-bd_enzyme"/>
</dbReference>
<dbReference type="AlphaFoldDB" id="A0A3C1KL19"/>
<dbReference type="Proteomes" id="UP000259273">
    <property type="component" value="Unassembled WGS sequence"/>
</dbReference>
<gene>
    <name evidence="3" type="ORF">DCP75_06325</name>
</gene>
<proteinExistence type="predicted"/>
<dbReference type="EMBL" id="DMND01000087">
    <property type="protein sequence ID" value="HAN27325.1"/>
    <property type="molecule type" value="Genomic_DNA"/>
</dbReference>
<evidence type="ECO:0000259" key="2">
    <source>
        <dbReference type="Pfam" id="PF00501"/>
    </source>
</evidence>
<dbReference type="InterPro" id="IPR000873">
    <property type="entry name" value="AMP-dep_synth/lig_dom"/>
</dbReference>
<comment type="caution">
    <text evidence="3">The sequence shown here is derived from an EMBL/GenBank/DDBJ whole genome shotgun (WGS) entry which is preliminary data.</text>
</comment>
<dbReference type="PANTHER" id="PTHR43767">
    <property type="entry name" value="LONG-CHAIN-FATTY-ACID--COA LIGASE"/>
    <property type="match status" value="1"/>
</dbReference>
<name>A0A3C1KL19_9GAMM</name>
<organism evidence="3 4">
    <name type="scientific">Haliea salexigens</name>
    <dbReference type="NCBI Taxonomy" id="287487"/>
    <lineage>
        <taxon>Bacteria</taxon>
        <taxon>Pseudomonadati</taxon>
        <taxon>Pseudomonadota</taxon>
        <taxon>Gammaproteobacteria</taxon>
        <taxon>Cellvibrionales</taxon>
        <taxon>Halieaceae</taxon>
        <taxon>Haliea</taxon>
    </lineage>
</organism>
<dbReference type="GO" id="GO:0016874">
    <property type="term" value="F:ligase activity"/>
    <property type="evidence" value="ECO:0007669"/>
    <property type="project" value="UniProtKB-KW"/>
</dbReference>
<dbReference type="Pfam" id="PF23562">
    <property type="entry name" value="AMP-binding_C_3"/>
    <property type="match status" value="1"/>
</dbReference>
<dbReference type="STRING" id="1121937.GCA_000423125_00249"/>
<dbReference type="SUPFAM" id="SSF56801">
    <property type="entry name" value="Acetyl-CoA synthetase-like"/>
    <property type="match status" value="1"/>
</dbReference>
<evidence type="ECO:0000256" key="1">
    <source>
        <dbReference type="ARBA" id="ARBA00022598"/>
    </source>
</evidence>
<evidence type="ECO:0000313" key="3">
    <source>
        <dbReference type="EMBL" id="HAN27325.1"/>
    </source>
</evidence>
<feature type="domain" description="AMP-dependent synthetase/ligase" evidence="2">
    <location>
        <begin position="21"/>
        <end position="349"/>
    </location>
</feature>
<reference evidence="3 4" key="1">
    <citation type="journal article" date="2018" name="Nat. Biotechnol.">
        <title>A standardized bacterial taxonomy based on genome phylogeny substantially revises the tree of life.</title>
        <authorList>
            <person name="Parks D.H."/>
            <person name="Chuvochina M."/>
            <person name="Waite D.W."/>
            <person name="Rinke C."/>
            <person name="Skarshewski A."/>
            <person name="Chaumeil P.A."/>
            <person name="Hugenholtz P."/>
        </authorList>
    </citation>
    <scope>NUCLEOTIDE SEQUENCE [LARGE SCALE GENOMIC DNA]</scope>
    <source>
        <strain evidence="3">UBA9158</strain>
    </source>
</reference>
<sequence>MGPCLHYPEPRRVNVLTAALAHRAAQQAQSTVLDDGRETVSAAALWHDVEQLAGALRAQGIRRLALLADNAPNWVRVDLAAQVAGVCLVPVPTFFSASQRAHVLEASGAEAIVVSAGLRDALRDALPGVAIAGRHEALFTGLTMAPLATSAGGAIPPGTAKITFTSGSTGSPKGVCLSTQQCLRVAQSLQAAVGLSAPRHLSILPLSTLLENIAGVYMPLLAGGSVILPAPTELGLAGSSGVDAQRLLSAISRWNPHTLIVIPQLLTLFDRALRAGWQPPPALAFVAVGGARVAPELLHRVREGGLPVYEGYGLSECASVVSLNTPAADHAGSSGRVLPHVKVSVRDGEIMVDGNRFLGYLGDPASWESGPVATGDLGQLDARGFLTVSGRRKHLLISSYGRNISPEWVESELLADGCLLQAVVLGDARPYCVALVYPARQDISNAQINASIEAANAALPDYARVQDWIRLASPLSADNGLLTENGRPRRARIAEHFAARLAQCYLPEKECLAP</sequence>
<keyword evidence="1 3" id="KW-0436">Ligase</keyword>
<accession>A0A3C1KL19</accession>
<dbReference type="PROSITE" id="PS00455">
    <property type="entry name" value="AMP_BINDING"/>
    <property type="match status" value="1"/>
</dbReference>
<protein>
    <submittedName>
        <fullName evidence="3">Long-chain fatty acid--CoA ligase</fullName>
    </submittedName>
</protein>
<dbReference type="Gene3D" id="3.40.50.12780">
    <property type="entry name" value="N-terminal domain of ligase-like"/>
    <property type="match status" value="1"/>
</dbReference>
<dbReference type="PANTHER" id="PTHR43767:SF8">
    <property type="entry name" value="LONG-CHAIN-FATTY-ACID--COA LIGASE"/>
    <property type="match status" value="1"/>
</dbReference>
<dbReference type="Pfam" id="PF00501">
    <property type="entry name" value="AMP-binding"/>
    <property type="match status" value="1"/>
</dbReference>
<evidence type="ECO:0000313" key="4">
    <source>
        <dbReference type="Proteomes" id="UP000259273"/>
    </source>
</evidence>
<dbReference type="InterPro" id="IPR042099">
    <property type="entry name" value="ANL_N_sf"/>
</dbReference>